<proteinExistence type="inferred from homology"/>
<evidence type="ECO:0000256" key="3">
    <source>
        <dbReference type="ARBA" id="ARBA00022884"/>
    </source>
</evidence>
<comment type="similarity">
    <text evidence="2 6">Belongs to the pseudouridine synthase RsuA family.</text>
</comment>
<dbReference type="PROSITE" id="PS50889">
    <property type="entry name" value="S4"/>
    <property type="match status" value="1"/>
</dbReference>
<dbReference type="GO" id="GO:0003723">
    <property type="term" value="F:RNA binding"/>
    <property type="evidence" value="ECO:0007669"/>
    <property type="project" value="UniProtKB-KW"/>
</dbReference>
<keyword evidence="4 6" id="KW-0413">Isomerase</keyword>
<organism evidence="9 10">
    <name type="scientific">Enterovirga aerilata</name>
    <dbReference type="NCBI Taxonomy" id="2730920"/>
    <lineage>
        <taxon>Bacteria</taxon>
        <taxon>Pseudomonadati</taxon>
        <taxon>Pseudomonadota</taxon>
        <taxon>Alphaproteobacteria</taxon>
        <taxon>Hyphomicrobiales</taxon>
        <taxon>Methylobacteriaceae</taxon>
        <taxon>Enterovirga</taxon>
    </lineage>
</organism>
<dbReference type="Gene3D" id="3.30.70.1560">
    <property type="entry name" value="Alpha-L RNA-binding motif"/>
    <property type="match status" value="1"/>
</dbReference>
<gene>
    <name evidence="9" type="ORF">HJG44_02755</name>
</gene>
<feature type="region of interest" description="Disordered" evidence="7">
    <location>
        <begin position="1"/>
        <end position="92"/>
    </location>
</feature>
<dbReference type="GO" id="GO:0000455">
    <property type="term" value="P:enzyme-directed rRNA pseudouridine synthesis"/>
    <property type="evidence" value="ECO:0007669"/>
    <property type="project" value="UniProtKB-ARBA"/>
</dbReference>
<dbReference type="GO" id="GO:0120159">
    <property type="term" value="F:rRNA pseudouridine synthase activity"/>
    <property type="evidence" value="ECO:0007669"/>
    <property type="project" value="UniProtKB-ARBA"/>
</dbReference>
<dbReference type="InterPro" id="IPR042092">
    <property type="entry name" value="PsdUridine_s_RsuA/RluB/E/F_cat"/>
</dbReference>
<dbReference type="AlphaFoldDB" id="A0A849I175"/>
<keyword evidence="3 5" id="KW-0694">RNA-binding</keyword>
<protein>
    <recommendedName>
        <fullName evidence="6">Pseudouridine synthase</fullName>
        <ecNumber evidence="6">5.4.99.-</ecNumber>
    </recommendedName>
</protein>
<accession>A0A849I175</accession>
<keyword evidence="10" id="KW-1185">Reference proteome</keyword>
<evidence type="ECO:0000256" key="7">
    <source>
        <dbReference type="SAM" id="MobiDB-lite"/>
    </source>
</evidence>
<evidence type="ECO:0000259" key="8">
    <source>
        <dbReference type="SMART" id="SM00363"/>
    </source>
</evidence>
<dbReference type="InterPro" id="IPR050343">
    <property type="entry name" value="RsuA_PseudoU_synthase"/>
</dbReference>
<dbReference type="InterPro" id="IPR020103">
    <property type="entry name" value="PsdUridine_synth_cat_dom_sf"/>
</dbReference>
<dbReference type="Gene3D" id="3.10.290.10">
    <property type="entry name" value="RNA-binding S4 domain"/>
    <property type="match status" value="1"/>
</dbReference>
<dbReference type="InterPro" id="IPR002942">
    <property type="entry name" value="S4_RNA-bd"/>
</dbReference>
<reference evidence="9 10" key="1">
    <citation type="submission" date="2020-04" db="EMBL/GenBank/DDBJ databases">
        <title>Enterovirga sp. isolate from soil.</title>
        <authorList>
            <person name="Chea S."/>
            <person name="Kim D.-U."/>
        </authorList>
    </citation>
    <scope>NUCLEOTIDE SEQUENCE [LARGE SCALE GENOMIC DNA]</scope>
    <source>
        <strain evidence="9 10">DB1703</strain>
    </source>
</reference>
<feature type="compositionally biased region" description="Basic and acidic residues" evidence="7">
    <location>
        <begin position="512"/>
        <end position="524"/>
    </location>
</feature>
<feature type="compositionally biased region" description="Basic and acidic residues" evidence="7">
    <location>
        <begin position="47"/>
        <end position="76"/>
    </location>
</feature>
<dbReference type="InterPro" id="IPR018496">
    <property type="entry name" value="PsdUridine_synth_RsuA/RluB_CS"/>
</dbReference>
<comment type="catalytic activity">
    <reaction evidence="1">
        <text>a uridine in RNA = a pseudouridine in RNA</text>
        <dbReference type="Rhea" id="RHEA:48348"/>
        <dbReference type="Rhea" id="RHEA-COMP:12068"/>
        <dbReference type="Rhea" id="RHEA-COMP:12069"/>
        <dbReference type="ChEBI" id="CHEBI:65314"/>
        <dbReference type="ChEBI" id="CHEBI:65315"/>
    </reaction>
</comment>
<feature type="compositionally biased region" description="Low complexity" evidence="7">
    <location>
        <begin position="77"/>
        <end position="90"/>
    </location>
</feature>
<feature type="compositionally biased region" description="Gly residues" evidence="7">
    <location>
        <begin position="531"/>
        <end position="556"/>
    </location>
</feature>
<feature type="compositionally biased region" description="Basic and acidic residues" evidence="7">
    <location>
        <begin position="452"/>
        <end position="501"/>
    </location>
</feature>
<name>A0A849I175_9HYPH</name>
<dbReference type="EC" id="5.4.99.-" evidence="6"/>
<dbReference type="SMART" id="SM00363">
    <property type="entry name" value="S4"/>
    <property type="match status" value="1"/>
</dbReference>
<dbReference type="PROSITE" id="PS01149">
    <property type="entry name" value="PSI_RSU"/>
    <property type="match status" value="1"/>
</dbReference>
<dbReference type="RefSeq" id="WP_171216789.1">
    <property type="nucleotide sequence ID" value="NZ_JABEPP010000001.1"/>
</dbReference>
<evidence type="ECO:0000256" key="1">
    <source>
        <dbReference type="ARBA" id="ARBA00000073"/>
    </source>
</evidence>
<feature type="compositionally biased region" description="Basic and acidic residues" evidence="7">
    <location>
        <begin position="418"/>
        <end position="445"/>
    </location>
</feature>
<dbReference type="NCBIfam" id="TIGR00093">
    <property type="entry name" value="pseudouridine synthase"/>
    <property type="match status" value="1"/>
</dbReference>
<feature type="compositionally biased region" description="Basic and acidic residues" evidence="7">
    <location>
        <begin position="349"/>
        <end position="397"/>
    </location>
</feature>
<dbReference type="Pfam" id="PF00849">
    <property type="entry name" value="PseudoU_synth_2"/>
    <property type="match status" value="1"/>
</dbReference>
<dbReference type="InterPro" id="IPR006145">
    <property type="entry name" value="PsdUridine_synth_RsuA/RluA"/>
</dbReference>
<dbReference type="Gene3D" id="3.30.70.580">
    <property type="entry name" value="Pseudouridine synthase I, catalytic domain, N-terminal subdomain"/>
    <property type="match status" value="1"/>
</dbReference>
<sequence>MADSNDRGGKRPGRPGGRPPRGQSFPDGPRRGGSGGDGRGKPPGRFGAERAGRREDGPRTRPFERRENRRSEEKPADAPAPARQPEAAPPAEERIAKVIARAGVASRRDAEAMIAEGRVTLNGETLTSPAVNVGPGDRIAVDGEPLPSRERTRLWLFHKPRGLVTTARDPQGRPTVFDSLPEDMPRVVAIGRLDINTEGLLLLTNDGGLAKVIAHPDTGWTRRYRARAHGEVTQADLDRLKNGITLEGMEYGPIEATLDRVQGDNVWITLALKEGKNREVKRVLEHLGLQVNRLIRLSFGPFQLGDLEPGLVEEVRTRVLKDQLGQKLAEEAGVDFESPVREPIPPFGKPEKQPAEAQRGKPERPPRPRTARVDDERARGRRFDDRERGPVRGERAPAARTRPKPSTVWHADAGENEEMPRRPHPRREDPKAERQAAAARERERIGAISSPEGRRVVVERLVADPAAEEKPRRPRREERAERPPRPDRPPRTRREDDDRPARTKRPAGGGFGRDRDQRPAERAGGRPAFGKPGGRTGAGQGRGGPSRGGPRPGGKAGPRPSGGAPRGRGR</sequence>
<dbReference type="Pfam" id="PF01479">
    <property type="entry name" value="S4"/>
    <property type="match status" value="1"/>
</dbReference>
<dbReference type="SUPFAM" id="SSF55120">
    <property type="entry name" value="Pseudouridine synthase"/>
    <property type="match status" value="1"/>
</dbReference>
<evidence type="ECO:0000256" key="6">
    <source>
        <dbReference type="RuleBase" id="RU003887"/>
    </source>
</evidence>
<dbReference type="InterPro" id="IPR036986">
    <property type="entry name" value="S4_RNA-bd_sf"/>
</dbReference>
<dbReference type="InterPro" id="IPR000748">
    <property type="entry name" value="PsdUridine_synth_RsuA/RluB/E/F"/>
</dbReference>
<dbReference type="CDD" id="cd00165">
    <property type="entry name" value="S4"/>
    <property type="match status" value="1"/>
</dbReference>
<evidence type="ECO:0000256" key="5">
    <source>
        <dbReference type="PROSITE-ProRule" id="PRU00182"/>
    </source>
</evidence>
<evidence type="ECO:0000256" key="4">
    <source>
        <dbReference type="ARBA" id="ARBA00023235"/>
    </source>
</evidence>
<feature type="domain" description="RNA-binding S4" evidence="8">
    <location>
        <begin position="93"/>
        <end position="152"/>
    </location>
</feature>
<dbReference type="InterPro" id="IPR020094">
    <property type="entry name" value="TruA/RsuA/RluB/E/F_N"/>
</dbReference>
<dbReference type="SUPFAM" id="SSF55174">
    <property type="entry name" value="Alpha-L RNA-binding motif"/>
    <property type="match status" value="1"/>
</dbReference>
<dbReference type="Proteomes" id="UP000564885">
    <property type="component" value="Unassembled WGS sequence"/>
</dbReference>
<evidence type="ECO:0000313" key="10">
    <source>
        <dbReference type="Proteomes" id="UP000564885"/>
    </source>
</evidence>
<evidence type="ECO:0000256" key="2">
    <source>
        <dbReference type="ARBA" id="ARBA00008348"/>
    </source>
</evidence>
<dbReference type="PANTHER" id="PTHR47683">
    <property type="entry name" value="PSEUDOURIDINE SYNTHASE FAMILY PROTEIN-RELATED"/>
    <property type="match status" value="1"/>
</dbReference>
<dbReference type="FunFam" id="3.10.290.10:FF:000003">
    <property type="entry name" value="Pseudouridine synthase"/>
    <property type="match status" value="1"/>
</dbReference>
<comment type="caution">
    <text evidence="9">The sequence shown here is derived from an EMBL/GenBank/DDBJ whole genome shotgun (WGS) entry which is preliminary data.</text>
</comment>
<feature type="region of interest" description="Disordered" evidence="7">
    <location>
        <begin position="330"/>
        <end position="570"/>
    </location>
</feature>
<dbReference type="PANTHER" id="PTHR47683:SF3">
    <property type="entry name" value="RIBOSOMAL LARGE SUBUNIT PSEUDOURIDINE SYNTHASE B"/>
    <property type="match status" value="1"/>
</dbReference>
<dbReference type="EMBL" id="JABEPP010000001">
    <property type="protein sequence ID" value="NNM71314.1"/>
    <property type="molecule type" value="Genomic_DNA"/>
</dbReference>
<evidence type="ECO:0000313" key="9">
    <source>
        <dbReference type="EMBL" id="NNM71314.1"/>
    </source>
</evidence>